<feature type="non-terminal residue" evidence="1">
    <location>
        <position position="96"/>
    </location>
</feature>
<keyword evidence="2" id="KW-1185">Reference proteome</keyword>
<dbReference type="AlphaFoldDB" id="A0A7J9GY58"/>
<evidence type="ECO:0000313" key="1">
    <source>
        <dbReference type="EMBL" id="MBA0802536.1"/>
    </source>
</evidence>
<proteinExistence type="predicted"/>
<dbReference type="GO" id="GO:0016881">
    <property type="term" value="F:acid-amino acid ligase activity"/>
    <property type="evidence" value="ECO:0007669"/>
    <property type="project" value="TreeGrafter"/>
</dbReference>
<sequence>MDGKKLEYKGEDALKEIEKLTTTAGDVQYGILKEILKRNAETEYLNKYMNGSIDVSQFKSCVPVITYKNIYPYIQRIANGEDSSLITGQPITEILC</sequence>
<dbReference type="GO" id="GO:0005737">
    <property type="term" value="C:cytoplasm"/>
    <property type="evidence" value="ECO:0007669"/>
    <property type="project" value="TreeGrafter"/>
</dbReference>
<name>A0A7J9GY58_9ROSI</name>
<dbReference type="OrthoDB" id="1915431at2759"/>
<organism evidence="1 2">
    <name type="scientific">Gossypium harknessii</name>
    <dbReference type="NCBI Taxonomy" id="34285"/>
    <lineage>
        <taxon>Eukaryota</taxon>
        <taxon>Viridiplantae</taxon>
        <taxon>Streptophyta</taxon>
        <taxon>Embryophyta</taxon>
        <taxon>Tracheophyta</taxon>
        <taxon>Spermatophyta</taxon>
        <taxon>Magnoliopsida</taxon>
        <taxon>eudicotyledons</taxon>
        <taxon>Gunneridae</taxon>
        <taxon>Pentapetalae</taxon>
        <taxon>rosids</taxon>
        <taxon>malvids</taxon>
        <taxon>Malvales</taxon>
        <taxon>Malvaceae</taxon>
        <taxon>Malvoideae</taxon>
        <taxon>Gossypium</taxon>
    </lineage>
</organism>
<dbReference type="Pfam" id="PF03321">
    <property type="entry name" value="GH3"/>
    <property type="match status" value="1"/>
</dbReference>
<dbReference type="PANTHER" id="PTHR31901">
    <property type="entry name" value="GH3 DOMAIN-CONTAINING PROTEIN"/>
    <property type="match status" value="1"/>
</dbReference>
<dbReference type="Proteomes" id="UP000593560">
    <property type="component" value="Unassembled WGS sequence"/>
</dbReference>
<reference evidence="1 2" key="1">
    <citation type="journal article" date="2019" name="Genome Biol. Evol.">
        <title>Insights into the evolution of the New World diploid cottons (Gossypium, subgenus Houzingenia) based on genome sequencing.</title>
        <authorList>
            <person name="Grover C.E."/>
            <person name="Arick M.A. 2nd"/>
            <person name="Thrash A."/>
            <person name="Conover J.L."/>
            <person name="Sanders W.S."/>
            <person name="Peterson D.G."/>
            <person name="Frelichowski J.E."/>
            <person name="Scheffler J.A."/>
            <person name="Scheffler B.E."/>
            <person name="Wendel J.F."/>
        </authorList>
    </citation>
    <scope>NUCLEOTIDE SEQUENCE [LARGE SCALE GENOMIC DNA]</scope>
    <source>
        <strain evidence="1">0</strain>
        <tissue evidence="1">Leaf</tissue>
    </source>
</reference>
<gene>
    <name evidence="1" type="ORF">Gohar_012819</name>
</gene>
<evidence type="ECO:0000313" key="2">
    <source>
        <dbReference type="Proteomes" id="UP000593560"/>
    </source>
</evidence>
<accession>A0A7J9GY58</accession>
<dbReference type="EMBL" id="JABFAD010000007">
    <property type="protein sequence ID" value="MBA0802536.1"/>
    <property type="molecule type" value="Genomic_DNA"/>
</dbReference>
<comment type="caution">
    <text evidence="1">The sequence shown here is derived from an EMBL/GenBank/DDBJ whole genome shotgun (WGS) entry which is preliminary data.</text>
</comment>
<dbReference type="PANTHER" id="PTHR31901:SF18">
    <property type="entry name" value="INDOLE-3-ACETIC ACID-AMIDO SYNTHETASE GH3.9-RELATED"/>
    <property type="match status" value="1"/>
</dbReference>
<protein>
    <submittedName>
        <fullName evidence="1">Uncharacterized protein</fullName>
    </submittedName>
</protein>
<dbReference type="InterPro" id="IPR004993">
    <property type="entry name" value="GH3"/>
</dbReference>